<sequence length="278" mass="30951">MVSVVITGRGGAGKTTMTANLSTYFSKSGYRTLVIDGDLYLPKLAFHFGIYNPVYNLHTLLKNPDMRVLNAVYHDINTGVDVLPGSSRLCDVIDLDSKRLRDIVREISTRYQLTIIDSPVGIPFDTISTFRLAQYQIIVLEIERSPIRSVHKMIENEVIKLKALGEAYGLRVGVIINKVRESSRNIDDVVDFLEYSVDVPVVGIIPYDPKVPEATNVGRPVLEYAPHAPASKAIREAGDVLNGWIFGKETKKDGVLHRLYEAIVSFLHFGRVPAGKKL</sequence>
<dbReference type="Proteomes" id="UP000182125">
    <property type="component" value="Unassembled WGS sequence"/>
</dbReference>
<gene>
    <name evidence="2" type="ORF">SAMN05216170_2270</name>
</gene>
<reference evidence="2 3" key="1">
    <citation type="submission" date="2016-10" db="EMBL/GenBank/DDBJ databases">
        <authorList>
            <person name="de Groot N.N."/>
        </authorList>
    </citation>
    <scope>NUCLEOTIDE SEQUENCE [LARGE SCALE GENOMIC DNA]</scope>
    <source>
        <strain evidence="2 3">OGL-20</strain>
    </source>
</reference>
<evidence type="ECO:0000313" key="2">
    <source>
        <dbReference type="EMBL" id="SEW22893.1"/>
    </source>
</evidence>
<name>A0A1I0Q7F4_9EURY</name>
<dbReference type="Pfam" id="PF01656">
    <property type="entry name" value="CbiA"/>
    <property type="match status" value="1"/>
</dbReference>
<dbReference type="EMBL" id="FOIW01000003">
    <property type="protein sequence ID" value="SEW22893.1"/>
    <property type="molecule type" value="Genomic_DNA"/>
</dbReference>
<dbReference type="SUPFAM" id="SSF52540">
    <property type="entry name" value="P-loop containing nucleoside triphosphate hydrolases"/>
    <property type="match status" value="1"/>
</dbReference>
<dbReference type="PANTHER" id="PTHR43384">
    <property type="entry name" value="SEPTUM SITE-DETERMINING PROTEIN MIND HOMOLOG, CHLOROPLASTIC-RELATED"/>
    <property type="match status" value="1"/>
</dbReference>
<dbReference type="InterPro" id="IPR050625">
    <property type="entry name" value="ParA/MinD_ATPase"/>
</dbReference>
<dbReference type="GO" id="GO:0005829">
    <property type="term" value="C:cytosol"/>
    <property type="evidence" value="ECO:0007669"/>
    <property type="project" value="TreeGrafter"/>
</dbReference>
<organism evidence="2 3">
    <name type="scientific">Thermococcus thioreducens</name>
    <dbReference type="NCBI Taxonomy" id="277988"/>
    <lineage>
        <taxon>Archaea</taxon>
        <taxon>Methanobacteriati</taxon>
        <taxon>Methanobacteriota</taxon>
        <taxon>Thermococci</taxon>
        <taxon>Thermococcales</taxon>
        <taxon>Thermococcaceae</taxon>
        <taxon>Thermococcus</taxon>
    </lineage>
</organism>
<dbReference type="RefSeq" id="WP_074631538.1">
    <property type="nucleotide sequence ID" value="NZ_CP015105.1"/>
</dbReference>
<feature type="domain" description="CobQ/CobB/MinD/ParA nucleotide binding" evidence="1">
    <location>
        <begin position="4"/>
        <end position="221"/>
    </location>
</feature>
<dbReference type="GO" id="GO:0051782">
    <property type="term" value="P:negative regulation of cell division"/>
    <property type="evidence" value="ECO:0007669"/>
    <property type="project" value="TreeGrafter"/>
</dbReference>
<accession>A0A1I0Q7F4</accession>
<proteinExistence type="predicted"/>
<dbReference type="GeneID" id="33334925"/>
<dbReference type="AlphaFoldDB" id="A0A1I0Q7F4"/>
<evidence type="ECO:0000313" key="3">
    <source>
        <dbReference type="Proteomes" id="UP000182125"/>
    </source>
</evidence>
<protein>
    <submittedName>
        <fullName evidence="2">Septum site-determining protein MinD</fullName>
    </submittedName>
</protein>
<dbReference type="GO" id="GO:0005524">
    <property type="term" value="F:ATP binding"/>
    <property type="evidence" value="ECO:0007669"/>
    <property type="project" value="TreeGrafter"/>
</dbReference>
<dbReference type="InterPro" id="IPR027417">
    <property type="entry name" value="P-loop_NTPase"/>
</dbReference>
<dbReference type="Gene3D" id="3.40.50.300">
    <property type="entry name" value="P-loop containing nucleotide triphosphate hydrolases"/>
    <property type="match status" value="1"/>
</dbReference>
<dbReference type="GO" id="GO:0009898">
    <property type="term" value="C:cytoplasmic side of plasma membrane"/>
    <property type="evidence" value="ECO:0007669"/>
    <property type="project" value="TreeGrafter"/>
</dbReference>
<dbReference type="InterPro" id="IPR002586">
    <property type="entry name" value="CobQ/CobB/MinD/ParA_Nub-bd_dom"/>
</dbReference>
<dbReference type="FunFam" id="3.40.50.300:FF:004785">
    <property type="entry name" value="ATPase involved in chromosome partitioning, ParA/MinD family"/>
    <property type="match status" value="1"/>
</dbReference>
<dbReference type="GO" id="GO:0016887">
    <property type="term" value="F:ATP hydrolysis activity"/>
    <property type="evidence" value="ECO:0007669"/>
    <property type="project" value="TreeGrafter"/>
</dbReference>
<dbReference type="PANTHER" id="PTHR43384:SF10">
    <property type="entry name" value="ATPASE INVOLVED IN CHROMOSOME PARTITIONING, PARA_MIND FAMILY"/>
    <property type="match status" value="1"/>
</dbReference>
<dbReference type="OrthoDB" id="31168at2157"/>
<evidence type="ECO:0000259" key="1">
    <source>
        <dbReference type="Pfam" id="PF01656"/>
    </source>
</evidence>